<dbReference type="InterPro" id="IPR050493">
    <property type="entry name" value="FAD-dep_Monooxygenase_BioMet"/>
</dbReference>
<dbReference type="Gene3D" id="3.50.50.60">
    <property type="entry name" value="FAD/NAD(P)-binding domain"/>
    <property type="match status" value="1"/>
</dbReference>
<dbReference type="Pfam" id="PF01494">
    <property type="entry name" value="FAD_binding_3"/>
    <property type="match status" value="1"/>
</dbReference>
<reference evidence="4 5" key="1">
    <citation type="submission" date="2016-10" db="EMBL/GenBank/DDBJ databases">
        <authorList>
            <person name="de Groot N.N."/>
        </authorList>
    </citation>
    <scope>NUCLEOTIDE SEQUENCE [LARGE SCALE GENOMIC DNA]</scope>
    <source>
        <strain evidence="4 5">DSM 43794</strain>
    </source>
</reference>
<dbReference type="AlphaFoldDB" id="A0A1H1GQT2"/>
<proteinExistence type="predicted"/>
<dbReference type="SUPFAM" id="SSF51905">
    <property type="entry name" value="FAD/NAD(P)-binding domain"/>
    <property type="match status" value="1"/>
</dbReference>
<dbReference type="PANTHER" id="PTHR13789">
    <property type="entry name" value="MONOOXYGENASE"/>
    <property type="match status" value="1"/>
</dbReference>
<keyword evidence="1" id="KW-0560">Oxidoreductase</keyword>
<dbReference type="PANTHER" id="PTHR13789:SF309">
    <property type="entry name" value="PUTATIVE (AFU_ORTHOLOGUE AFUA_6G14510)-RELATED"/>
    <property type="match status" value="1"/>
</dbReference>
<dbReference type="Proteomes" id="UP000217103">
    <property type="component" value="Unassembled WGS sequence"/>
</dbReference>
<keyword evidence="5" id="KW-1185">Reference proteome</keyword>
<keyword evidence="2" id="KW-0503">Monooxygenase</keyword>
<dbReference type="GO" id="GO:0004497">
    <property type="term" value="F:monooxygenase activity"/>
    <property type="evidence" value="ECO:0007669"/>
    <property type="project" value="UniProtKB-KW"/>
</dbReference>
<dbReference type="InterPro" id="IPR002938">
    <property type="entry name" value="FAD-bd"/>
</dbReference>
<evidence type="ECO:0000313" key="5">
    <source>
        <dbReference type="Proteomes" id="UP000217103"/>
    </source>
</evidence>
<evidence type="ECO:0000259" key="3">
    <source>
        <dbReference type="Pfam" id="PF01494"/>
    </source>
</evidence>
<evidence type="ECO:0000313" key="4">
    <source>
        <dbReference type="EMBL" id="SDR15443.1"/>
    </source>
</evidence>
<dbReference type="InterPro" id="IPR036188">
    <property type="entry name" value="FAD/NAD-bd_sf"/>
</dbReference>
<dbReference type="GO" id="GO:0071949">
    <property type="term" value="F:FAD binding"/>
    <property type="evidence" value="ECO:0007669"/>
    <property type="project" value="InterPro"/>
</dbReference>
<accession>A0A1H1GQT2</accession>
<dbReference type="RefSeq" id="WP_165634832.1">
    <property type="nucleotide sequence ID" value="NZ_FNKK01000002.1"/>
</dbReference>
<protein>
    <submittedName>
        <fullName evidence="4">FAD-dependent urate hydroxylase</fullName>
    </submittedName>
</protein>
<dbReference type="STRING" id="35622.SAMN04489764_3751"/>
<evidence type="ECO:0000256" key="1">
    <source>
        <dbReference type="ARBA" id="ARBA00023002"/>
    </source>
</evidence>
<evidence type="ECO:0000256" key="2">
    <source>
        <dbReference type="ARBA" id="ARBA00023033"/>
    </source>
</evidence>
<dbReference type="EMBL" id="FNKK01000002">
    <property type="protein sequence ID" value="SDR15443.1"/>
    <property type="molecule type" value="Genomic_DNA"/>
</dbReference>
<name>A0A1H1GQT2_9ACTN</name>
<feature type="domain" description="FAD-binding" evidence="3">
    <location>
        <begin position="2"/>
        <end position="325"/>
    </location>
</feature>
<sequence>MKVVIVGAGVAGLAAARGLVGAGHEVEVYEQARALRTAGGSVAVWSGGTGILHDLGADLSGVGRRVDSMETWTHDGRRLGAVGLSAAARRYGAPNVHLPRQRLVERLADGLPDGVLRFGARCVRVDPERGEVELACGSTVRGDVVVGADGRFSAVRDRLWGGDPARVTPWVTWQGYATAPAELVSSHRILLIVGPEGLCGLTPVGEGLLLWWFDHRRDDPPAGPGRTLAERFGGWSSPVPEVLAAIDGRIARFSHYHHRVPTVWGRGRATLAGDAAHSVPPAMAQGANQGLEDGWALARELDGPGPVPDRLRRYERVRSRRMALVAALAGTEMTGDHRRHGRLIRLVPDALLTAAYAAWLRWTSTYLAAARRAVPAPGPAGVRGGCDASTLPHKDF</sequence>
<gene>
    <name evidence="4" type="ORF">SAMN04489764_3751</name>
</gene>
<dbReference type="PRINTS" id="PR00420">
    <property type="entry name" value="RNGMNOXGNASE"/>
</dbReference>
<organism evidence="4 5">
    <name type="scientific">Thermostaphylospora chromogena</name>
    <dbReference type="NCBI Taxonomy" id="35622"/>
    <lineage>
        <taxon>Bacteria</taxon>
        <taxon>Bacillati</taxon>
        <taxon>Actinomycetota</taxon>
        <taxon>Actinomycetes</taxon>
        <taxon>Streptosporangiales</taxon>
        <taxon>Thermomonosporaceae</taxon>
        <taxon>Thermostaphylospora</taxon>
    </lineage>
</organism>